<protein>
    <submittedName>
        <fullName evidence="1">Uncharacterized protein</fullName>
    </submittedName>
</protein>
<reference evidence="1" key="1">
    <citation type="journal article" date="2015" name="Nature">
        <title>Complex archaea that bridge the gap between prokaryotes and eukaryotes.</title>
        <authorList>
            <person name="Spang A."/>
            <person name="Saw J.H."/>
            <person name="Jorgensen S.L."/>
            <person name="Zaremba-Niedzwiedzka K."/>
            <person name="Martijn J."/>
            <person name="Lind A.E."/>
            <person name="van Eijk R."/>
            <person name="Schleper C."/>
            <person name="Guy L."/>
            <person name="Ettema T.J."/>
        </authorList>
    </citation>
    <scope>NUCLEOTIDE SEQUENCE</scope>
</reference>
<evidence type="ECO:0000313" key="1">
    <source>
        <dbReference type="EMBL" id="KKN10675.1"/>
    </source>
</evidence>
<accession>A0A0F9MTQ1</accession>
<organism evidence="1">
    <name type="scientific">marine sediment metagenome</name>
    <dbReference type="NCBI Taxonomy" id="412755"/>
    <lineage>
        <taxon>unclassified sequences</taxon>
        <taxon>metagenomes</taxon>
        <taxon>ecological metagenomes</taxon>
    </lineage>
</organism>
<sequence>MKKKHSVSKDSQILSEKFWDAFLNGVYPEFVEGIVAFNLESYADLLEGIGYTKTLYGKDFHKDWDFFINIACLKGIALISLHSISQPDRLIGNIEVNPRRKFKKEKRLFLSYFKEKVKKKPNALIILRKLGREFFDNAKISLKEIERNNGTLQFVQLLKIITSCAIWKRMINENCELSLKEKAEYIGDLLNIDPVSVSIYGRYSLDTKVIHEANKVSRPLLNEKSNITELWQNLAKKNPNLLPEEKATILGSETGLQPSTVANYAKASIDKIIRNEGRIASKKIEIIKFDLTNKWKKLLDKYPQWTPKKRAEEIAKNISIGPITATTYLKESANKVVKKNSILAYYMLVDDKHGITNKWSLLMKSHPNFSPLEHVKIIADELELSTGYISLVGTYSTDQQVSKESNVAAKLNGVEKHNITERWMTLIIDRPKIGYTKRAILIGKAVNIDEITVAGYATYSSNPLVKKEANLALKTIAENKKGITNLWLEILKKYPKLTSKEIVQKIALKLNIEPTTTATYGKASSNKMIKNQCNKVFSELSSIKKDIKGNWNKIKKTNPKLNLEENIELLLKILKISEGTLYMYSRSIEDDELRKGIEKSYYRYVDKKHNITNRWLKILEGDKLPNYMKTVKLIADEAGLSVITVSNITRHSSNAKIKTLGSTLTGKLLNEKHNLTELWSKIMVEKSFNEPSEIAEYLSEKLNLKPSTIASYAMYSELSEVKASANIAYNQVRERRYNIIKNWKRLNKTPQEKARILGNETGLREITVCSYARYAADPKVKKEAIKLYTQLLKEV</sequence>
<dbReference type="AlphaFoldDB" id="A0A0F9MTQ1"/>
<dbReference type="EMBL" id="LAZR01004219">
    <property type="protein sequence ID" value="KKN10675.1"/>
    <property type="molecule type" value="Genomic_DNA"/>
</dbReference>
<name>A0A0F9MTQ1_9ZZZZ</name>
<gene>
    <name evidence="1" type="ORF">LCGC14_1034180</name>
</gene>
<comment type="caution">
    <text evidence="1">The sequence shown here is derived from an EMBL/GenBank/DDBJ whole genome shotgun (WGS) entry which is preliminary data.</text>
</comment>
<proteinExistence type="predicted"/>